<accession>A0A193FCW6</accession>
<dbReference type="Proteomes" id="UP000092213">
    <property type="component" value="Chromosome"/>
</dbReference>
<dbReference type="PANTHER" id="PTHR32305:SF15">
    <property type="entry name" value="PROTEIN RHSA-RELATED"/>
    <property type="match status" value="1"/>
</dbReference>
<dbReference type="NCBIfam" id="TIGR03696">
    <property type="entry name" value="Rhs_assc_core"/>
    <property type="match status" value="1"/>
</dbReference>
<proteinExistence type="predicted"/>
<dbReference type="InterPro" id="IPR045351">
    <property type="entry name" value="DUF6531"/>
</dbReference>
<feature type="signal peptide" evidence="2">
    <location>
        <begin position="1"/>
        <end position="33"/>
    </location>
</feature>
<evidence type="ECO:0000256" key="1">
    <source>
        <dbReference type="SAM" id="MobiDB-lite"/>
    </source>
</evidence>
<evidence type="ECO:0000313" key="7">
    <source>
        <dbReference type="Proteomes" id="UP000091897"/>
    </source>
</evidence>
<dbReference type="OrthoDB" id="5445630at2"/>
<dbReference type="RefSeq" id="WP_066342802.1">
    <property type="nucleotide sequence ID" value="NZ_CBCSFJ010000012.1"/>
</dbReference>
<dbReference type="InterPro" id="IPR031325">
    <property type="entry name" value="RHS_repeat"/>
</dbReference>
<gene>
    <name evidence="5" type="ORF">BAU06_00565</name>
    <name evidence="6" type="ORF">BAU08_00555</name>
</gene>
<keyword evidence="2" id="KW-0732">Signal</keyword>
<sequence>MRCVKQQAAARGTLRWVLCALAAAWLACAAAMAHGAQEGHCAASRLGHPCPSGDTAGQGPATPVLNLGAGNPIHLATGNKYQREVDLPGPGTHVGLEIVRHYNAMEPRAGPLGRGWTLSYDTRLHAGRADGLVQIAQADGSRADFRCGAACLPAGDARGRLERVRHAAGADAETPSEALRSAKAAAGGAPARTAVAVHWRWHWPDGRTLEFDARGWLAHIADAAGHHVRILRDTAAHGAGAIVEVVDERGDALRFTHETGAAGARLARIDTPYGSYVYSHDVPSAPDTGGASPARHPGVAAQPGGRAYRLLAVAHPAGWRREYLYEAPLQAGHPYLLTGMAWRAAPHAAPLRTHSWAYDARGRAVLSTHGDPASPRDRVEIAYLSTPSPGGGLTRVRSRAGSTDFHIVVRGGRPVLLRVEGDGCPGCAAAGLRADYDARGRLIRLDGLHLARDANGGLLGLRDAGSGWPGLSLSFDALRPRGPLLAWSSDATGRETRRRDAAGRVMERRYANGDVWRHAYDDAGRPVEIIMRSADAALRSAIAWKGDRPVRIDHPHERESRRHDARGRLLSRTVHRPALERGDRPYAYRESHAWDDQGRLVRHDLPEGGRLTYDYDADGRIARIAWQHGQLRQELLRAAPGGGYLHANGLRTRGLLRGGHLDTLAVDDPAAPGRAPILLQRLRHDAAGRIAGEILRIGEWQGAYAYGHDDHGRLAAATATLRRHEARRAMEQAWRYAWTAAGDSAALQADDATLVHRPGRDASGLPVEYDGLRLRYGPDRRLWTVMRGGRELARYTHNAYGERIRRRAGGRAQDYLYAFNRLAAIADALPAGGMGVTHRFVHAGWVPVAMISYPRPRPLQNGRGPSPMPVFHAIHADAIGMPHAVTDQAGQLRWRALWSPTGAAIEIGGDLSMPLRQPGHIHDPATGLHDNYLRTYDPRAGHYLEPDPAGPMPHTQAYGYADQQPRRHIDPHGLLLFAFDGTNRDREARTNVALMSDWYADGTAFYHRGPGFASPRMVDAATGGSSPAILETQWRALLREIAARGTAGTVAIDLLGYSRGAALAMHFGNMIADRHRAGRFWTRDPAMGTVTACADLRFMGLFDTVAQFGVLGSRNADYNLAASAEWRWIAHAVALHERRGLFPLTVPPETGRNVITAPFIGAHGDIGGGYLPHPADPERARPGGDLSDVALAWMLKQAEHAGAAFLPPPAAFQRVDNPVLHDERGPRARRADGDRAVLEGGGDTLLAAQGDHARYGDAARADVEAFIQRVQDWTERDDAAIGTVDMDGYRGWLRRTLGLDALPPGAQAAPVPRAADGGPGATGGRALNHGIIP</sequence>
<organism evidence="6 8">
    <name type="scientific">Bordetella bronchialis</name>
    <dbReference type="NCBI Taxonomy" id="463025"/>
    <lineage>
        <taxon>Bacteria</taxon>
        <taxon>Pseudomonadati</taxon>
        <taxon>Pseudomonadota</taxon>
        <taxon>Betaproteobacteria</taxon>
        <taxon>Burkholderiales</taxon>
        <taxon>Alcaligenaceae</taxon>
        <taxon>Bordetella</taxon>
    </lineage>
</organism>
<dbReference type="KEGG" id="bbro:BAU06_00565"/>
<dbReference type="STRING" id="463025.BAU08_00555"/>
<reference evidence="7 8" key="1">
    <citation type="submission" date="2016-06" db="EMBL/GenBank/DDBJ databases">
        <title>Complete genome sequences of Bordetella bronchialis and Bordetella flabilis.</title>
        <authorList>
            <person name="LiPuma J.J."/>
            <person name="Spilker T."/>
        </authorList>
    </citation>
    <scope>NUCLEOTIDE SEQUENCE [LARGE SCALE GENOMIC DNA]</scope>
    <source>
        <strain evidence="6 8">AU17976</strain>
        <strain evidence="5 7">AU3182</strain>
    </source>
</reference>
<dbReference type="NCBIfam" id="TIGR01643">
    <property type="entry name" value="YD_repeat_2x"/>
    <property type="match status" value="1"/>
</dbReference>
<dbReference type="Gene3D" id="2.180.10.10">
    <property type="entry name" value="RHS repeat-associated core"/>
    <property type="match status" value="1"/>
</dbReference>
<dbReference type="PROSITE" id="PS51257">
    <property type="entry name" value="PROKAR_LIPOPROTEIN"/>
    <property type="match status" value="1"/>
</dbReference>
<feature type="domain" description="T6SS Phospholipase effector Tle1-like catalytic" evidence="3">
    <location>
        <begin position="1094"/>
        <end position="1197"/>
    </location>
</feature>
<dbReference type="InterPro" id="IPR050708">
    <property type="entry name" value="T6SS_VgrG/RHS"/>
</dbReference>
<evidence type="ECO:0000313" key="8">
    <source>
        <dbReference type="Proteomes" id="UP000092213"/>
    </source>
</evidence>
<evidence type="ECO:0000256" key="2">
    <source>
        <dbReference type="SAM" id="SignalP"/>
    </source>
</evidence>
<evidence type="ECO:0000313" key="6">
    <source>
        <dbReference type="EMBL" id="ANN70035.1"/>
    </source>
</evidence>
<dbReference type="EMBL" id="CP016170">
    <property type="protein sequence ID" value="ANN65004.1"/>
    <property type="molecule type" value="Genomic_DNA"/>
</dbReference>
<dbReference type="PANTHER" id="PTHR32305">
    <property type="match status" value="1"/>
</dbReference>
<feature type="chain" id="PRO_5008258108" evidence="2">
    <location>
        <begin position="34"/>
        <end position="1333"/>
    </location>
</feature>
<feature type="region of interest" description="Disordered" evidence="1">
    <location>
        <begin position="1304"/>
        <end position="1333"/>
    </location>
</feature>
<dbReference type="Pfam" id="PF09994">
    <property type="entry name" value="T6SS_Tle1-like_cat"/>
    <property type="match status" value="1"/>
</dbReference>
<feature type="domain" description="DUF6531" evidence="4">
    <location>
        <begin position="70"/>
        <end position="145"/>
    </location>
</feature>
<dbReference type="EMBL" id="CP016171">
    <property type="protein sequence ID" value="ANN70035.1"/>
    <property type="molecule type" value="Genomic_DNA"/>
</dbReference>
<dbReference type="InterPro" id="IPR006530">
    <property type="entry name" value="YD"/>
</dbReference>
<evidence type="ECO:0000313" key="5">
    <source>
        <dbReference type="EMBL" id="ANN65004.1"/>
    </source>
</evidence>
<keyword evidence="7" id="KW-1185">Reference proteome</keyword>
<evidence type="ECO:0000259" key="3">
    <source>
        <dbReference type="Pfam" id="PF09994"/>
    </source>
</evidence>
<dbReference type="InterPro" id="IPR018712">
    <property type="entry name" value="Tle1-like_cat"/>
</dbReference>
<dbReference type="Pfam" id="PF20148">
    <property type="entry name" value="DUF6531"/>
    <property type="match status" value="1"/>
</dbReference>
<dbReference type="Proteomes" id="UP000091897">
    <property type="component" value="Chromosome"/>
</dbReference>
<name>A0A193FCW6_9BORD</name>
<dbReference type="Pfam" id="PF05593">
    <property type="entry name" value="RHS_repeat"/>
    <property type="match status" value="2"/>
</dbReference>
<evidence type="ECO:0000259" key="4">
    <source>
        <dbReference type="Pfam" id="PF20148"/>
    </source>
</evidence>
<protein>
    <submittedName>
        <fullName evidence="6">Uncharacterized protein</fullName>
    </submittedName>
</protein>
<dbReference type="InterPro" id="IPR022385">
    <property type="entry name" value="Rhs_assc_core"/>
</dbReference>